<evidence type="ECO:0000313" key="3">
    <source>
        <dbReference type="Proteomes" id="UP000054324"/>
    </source>
</evidence>
<proteinExistence type="predicted"/>
<organism evidence="2 3">
    <name type="scientific">Opisthorchis viverrini</name>
    <name type="common">Southeast Asian liver fluke</name>
    <dbReference type="NCBI Taxonomy" id="6198"/>
    <lineage>
        <taxon>Eukaryota</taxon>
        <taxon>Metazoa</taxon>
        <taxon>Spiralia</taxon>
        <taxon>Lophotrochozoa</taxon>
        <taxon>Platyhelminthes</taxon>
        <taxon>Trematoda</taxon>
        <taxon>Digenea</taxon>
        <taxon>Opisthorchiida</taxon>
        <taxon>Opisthorchiata</taxon>
        <taxon>Opisthorchiidae</taxon>
        <taxon>Opisthorchis</taxon>
    </lineage>
</organism>
<dbReference type="OrthoDB" id="6251906at2759"/>
<gene>
    <name evidence="2" type="ORF">T265_07142</name>
</gene>
<feature type="domain" description="DUF7041" evidence="1">
    <location>
        <begin position="68"/>
        <end position="138"/>
    </location>
</feature>
<dbReference type="Pfam" id="PF23055">
    <property type="entry name" value="DUF7041"/>
    <property type="match status" value="1"/>
</dbReference>
<dbReference type="InterPro" id="IPR055469">
    <property type="entry name" value="DUF7041"/>
</dbReference>
<dbReference type="RefSeq" id="XP_009170850.1">
    <property type="nucleotide sequence ID" value="XM_009172586.1"/>
</dbReference>
<dbReference type="EMBL" id="KL596778">
    <property type="protein sequence ID" value="KER25400.1"/>
    <property type="molecule type" value="Genomic_DNA"/>
</dbReference>
<reference evidence="2 3" key="1">
    <citation type="submission" date="2013-11" db="EMBL/GenBank/DDBJ databases">
        <title>Opisthorchis viverrini - life in the bile duct.</title>
        <authorList>
            <person name="Young N.D."/>
            <person name="Nagarajan N."/>
            <person name="Lin S.J."/>
            <person name="Korhonen P.K."/>
            <person name="Jex A.R."/>
            <person name="Hall R.S."/>
            <person name="Safavi-Hemami H."/>
            <person name="Kaewkong W."/>
            <person name="Bertrand D."/>
            <person name="Gao S."/>
            <person name="Seet Q."/>
            <person name="Wongkham S."/>
            <person name="Teh B.T."/>
            <person name="Wongkham C."/>
            <person name="Intapan P.M."/>
            <person name="Maleewong W."/>
            <person name="Yang X."/>
            <person name="Hu M."/>
            <person name="Wang Z."/>
            <person name="Hofmann A."/>
            <person name="Sternberg P.W."/>
            <person name="Tan P."/>
            <person name="Wang J."/>
            <person name="Gasser R.B."/>
        </authorList>
    </citation>
    <scope>NUCLEOTIDE SEQUENCE [LARGE SCALE GENOMIC DNA]</scope>
</reference>
<evidence type="ECO:0000313" key="2">
    <source>
        <dbReference type="EMBL" id="KER25400.1"/>
    </source>
</evidence>
<name>A0A074ZPZ4_OPIVI</name>
<dbReference type="CTD" id="20321321"/>
<dbReference type="AlphaFoldDB" id="A0A074ZPZ4"/>
<dbReference type="GeneID" id="20321321"/>
<dbReference type="KEGG" id="ovi:T265_07142"/>
<protein>
    <recommendedName>
        <fullName evidence="1">DUF7041 domain-containing protein</fullName>
    </recommendedName>
</protein>
<keyword evidence="3" id="KW-1185">Reference proteome</keyword>
<sequence>MSKGEAAQLSAICIPLSKRGDLKYPIGFEANQGFSQLRRAQADEQAFLPLWMHTSIHRIKSRSTSVRLPDYNPRIPKVWFHRVEAVFNTRRVTLRATLFSFTVQDLRIDATTEVKDLLEAALNEDPHDDLWVAVISRTE</sequence>
<dbReference type="Proteomes" id="UP000054324">
    <property type="component" value="Unassembled WGS sequence"/>
</dbReference>
<evidence type="ECO:0000259" key="1">
    <source>
        <dbReference type="Pfam" id="PF23055"/>
    </source>
</evidence>
<accession>A0A074ZPZ4</accession>